<proteinExistence type="predicted"/>
<protein>
    <recommendedName>
        <fullName evidence="3">DUF4920 domain-containing protein</fullName>
    </recommendedName>
</protein>
<comment type="caution">
    <text evidence="1">The sequence shown here is derived from an EMBL/GenBank/DDBJ whole genome shotgun (WGS) entry which is preliminary data.</text>
</comment>
<dbReference type="Proteomes" id="UP000625780">
    <property type="component" value="Unassembled WGS sequence"/>
</dbReference>
<dbReference type="EMBL" id="BMFH01000002">
    <property type="protein sequence ID" value="GGD56653.1"/>
    <property type="molecule type" value="Genomic_DNA"/>
</dbReference>
<gene>
    <name evidence="1" type="ORF">GCM10011361_24000</name>
</gene>
<reference evidence="2" key="1">
    <citation type="journal article" date="2019" name="Int. J. Syst. Evol. Microbiol.">
        <title>The Global Catalogue of Microorganisms (GCM) 10K type strain sequencing project: providing services to taxonomists for standard genome sequencing and annotation.</title>
        <authorList>
            <consortium name="The Broad Institute Genomics Platform"/>
            <consortium name="The Broad Institute Genome Sequencing Center for Infectious Disease"/>
            <person name="Wu L."/>
            <person name="Ma J."/>
        </authorList>
    </citation>
    <scope>NUCLEOTIDE SEQUENCE [LARGE SCALE GENOMIC DNA]</scope>
    <source>
        <strain evidence="2">CGMCC 1.12606</strain>
    </source>
</reference>
<organism evidence="1 2">
    <name type="scientific">Muriicola marianensis</name>
    <dbReference type="NCBI Taxonomy" id="1324801"/>
    <lineage>
        <taxon>Bacteria</taxon>
        <taxon>Pseudomonadati</taxon>
        <taxon>Bacteroidota</taxon>
        <taxon>Flavobacteriia</taxon>
        <taxon>Flavobacteriales</taxon>
        <taxon>Flavobacteriaceae</taxon>
        <taxon>Muriicola</taxon>
    </lineage>
</organism>
<keyword evidence="2" id="KW-1185">Reference proteome</keyword>
<evidence type="ECO:0000313" key="1">
    <source>
        <dbReference type="EMBL" id="GGD56653.1"/>
    </source>
</evidence>
<dbReference type="InterPro" id="IPR032577">
    <property type="entry name" value="DUF4920"/>
</dbReference>
<accession>A0ABQ1R387</accession>
<dbReference type="Pfam" id="PF16267">
    <property type="entry name" value="DUF4920"/>
    <property type="match status" value="1"/>
</dbReference>
<name>A0ABQ1R387_9FLAO</name>
<evidence type="ECO:0000313" key="2">
    <source>
        <dbReference type="Proteomes" id="UP000625780"/>
    </source>
</evidence>
<sequence>MAFDKLEPKDSLKVSFTGKVTDVCQMKGCWIKVSLDGKEEMRVTFKDYGFFVPKDITGREVVLQGTGFIEEISVEDQRHYAEDGGASEEEIAKITTPKVTYSFVADGVLLND</sequence>
<evidence type="ECO:0008006" key="3">
    <source>
        <dbReference type="Google" id="ProtNLM"/>
    </source>
</evidence>